<accession>A0A242AMN5</accession>
<dbReference type="EMBL" id="NGKW01000031">
    <property type="protein sequence ID" value="OTN82319.1"/>
    <property type="molecule type" value="Genomic_DNA"/>
</dbReference>
<name>A0A242AMN5_ENTFC</name>
<sequence>MIQQKVVRFSNTENVYQATLREIENDFIFDKNIIELYSDNLQKTRQAFQKQILNHINKNTRILEIGTTPLLEESNFFALEHISTLHSTREVVFNELGKTIYTLIIVEINKNQPFYQSLLDKILENASLPRFIYFLHEEDRPIISPNLRIDDFHLQPMINVIDYLSFWEMNSNDMEWIYRKHLYWIMI</sequence>
<dbReference type="RefSeq" id="WP_086324037.1">
    <property type="nucleotide sequence ID" value="NZ_NGKW01000031.1"/>
</dbReference>
<protein>
    <submittedName>
        <fullName evidence="1">Uncharacterized protein</fullName>
    </submittedName>
</protein>
<comment type="caution">
    <text evidence="1">The sequence shown here is derived from an EMBL/GenBank/DDBJ whole genome shotgun (WGS) entry which is preliminary data.</text>
</comment>
<gene>
    <name evidence="1" type="ORF">A5810_003149</name>
</gene>
<organism evidence="1 2">
    <name type="scientific">Enterococcus faecium</name>
    <name type="common">Streptococcus faecium</name>
    <dbReference type="NCBI Taxonomy" id="1352"/>
    <lineage>
        <taxon>Bacteria</taxon>
        <taxon>Bacillati</taxon>
        <taxon>Bacillota</taxon>
        <taxon>Bacilli</taxon>
        <taxon>Lactobacillales</taxon>
        <taxon>Enterococcaceae</taxon>
        <taxon>Enterococcus</taxon>
    </lineage>
</organism>
<reference evidence="1 2" key="1">
    <citation type="submission" date="2017-05" db="EMBL/GenBank/DDBJ databases">
        <title>The Genome Sequence of Enterococcus faecium 7H8_DIV0219.</title>
        <authorList>
            <consortium name="The Broad Institute Genomics Platform"/>
            <consortium name="The Broad Institute Genomic Center for Infectious Diseases"/>
            <person name="Earl A."/>
            <person name="Manson A."/>
            <person name="Schwartman J."/>
            <person name="Gilmore M."/>
            <person name="Abouelleil A."/>
            <person name="Cao P."/>
            <person name="Chapman S."/>
            <person name="Cusick C."/>
            <person name="Shea T."/>
            <person name="Young S."/>
            <person name="Neafsey D."/>
            <person name="Nusbaum C."/>
            <person name="Birren B."/>
        </authorList>
    </citation>
    <scope>NUCLEOTIDE SEQUENCE [LARGE SCALE GENOMIC DNA]</scope>
    <source>
        <strain evidence="1 2">7H8_DIV0219</strain>
    </source>
</reference>
<proteinExistence type="predicted"/>
<evidence type="ECO:0000313" key="1">
    <source>
        <dbReference type="EMBL" id="OTN82319.1"/>
    </source>
</evidence>
<dbReference type="Proteomes" id="UP000194885">
    <property type="component" value="Unassembled WGS sequence"/>
</dbReference>
<evidence type="ECO:0000313" key="2">
    <source>
        <dbReference type="Proteomes" id="UP000194885"/>
    </source>
</evidence>
<dbReference type="AlphaFoldDB" id="A0A242AMN5"/>